<sequence>MSFRNLGLRKISIILATLLFIVGLITWSYISKREEKMIKLDACIASCGGGFRLDDRADEYYSCRNKCREKYAVTWEVYNQWKK</sequence>
<gene>
    <name evidence="2" type="ORF">A2586_01925</name>
</gene>
<dbReference type="EMBL" id="MHJO01000019">
    <property type="protein sequence ID" value="OGY69133.1"/>
    <property type="molecule type" value="Genomic_DNA"/>
</dbReference>
<comment type="caution">
    <text evidence="2">The sequence shown here is derived from an EMBL/GenBank/DDBJ whole genome shotgun (WGS) entry which is preliminary data.</text>
</comment>
<evidence type="ECO:0000313" key="3">
    <source>
        <dbReference type="Proteomes" id="UP000176611"/>
    </source>
</evidence>
<name>A0A1G1ZWX9_9BACT</name>
<keyword evidence="1" id="KW-0812">Transmembrane</keyword>
<accession>A0A1G1ZWX9</accession>
<protein>
    <submittedName>
        <fullName evidence="2">Uncharacterized protein</fullName>
    </submittedName>
</protein>
<proteinExistence type="predicted"/>
<keyword evidence="1" id="KW-1133">Transmembrane helix</keyword>
<feature type="transmembrane region" description="Helical" evidence="1">
    <location>
        <begin position="12"/>
        <end position="30"/>
    </location>
</feature>
<organism evidence="2 3">
    <name type="scientific">Candidatus Harrisonbacteria bacterium RIFOXYD1_FULL_40_9</name>
    <dbReference type="NCBI Taxonomy" id="1798412"/>
    <lineage>
        <taxon>Bacteria</taxon>
        <taxon>Candidatus Harrisoniibacteriota</taxon>
    </lineage>
</organism>
<dbReference type="AlphaFoldDB" id="A0A1G1ZWX9"/>
<keyword evidence="1" id="KW-0472">Membrane</keyword>
<evidence type="ECO:0000256" key="1">
    <source>
        <dbReference type="SAM" id="Phobius"/>
    </source>
</evidence>
<evidence type="ECO:0000313" key="2">
    <source>
        <dbReference type="EMBL" id="OGY69133.1"/>
    </source>
</evidence>
<reference evidence="2 3" key="1">
    <citation type="journal article" date="2016" name="Nat. Commun.">
        <title>Thousands of microbial genomes shed light on interconnected biogeochemical processes in an aquifer system.</title>
        <authorList>
            <person name="Anantharaman K."/>
            <person name="Brown C.T."/>
            <person name="Hug L.A."/>
            <person name="Sharon I."/>
            <person name="Castelle C.J."/>
            <person name="Probst A.J."/>
            <person name="Thomas B.C."/>
            <person name="Singh A."/>
            <person name="Wilkins M.J."/>
            <person name="Karaoz U."/>
            <person name="Brodie E.L."/>
            <person name="Williams K.H."/>
            <person name="Hubbard S.S."/>
            <person name="Banfield J.F."/>
        </authorList>
    </citation>
    <scope>NUCLEOTIDE SEQUENCE [LARGE SCALE GENOMIC DNA]</scope>
</reference>
<dbReference type="Proteomes" id="UP000176611">
    <property type="component" value="Unassembled WGS sequence"/>
</dbReference>